<dbReference type="PANTHER" id="PTHR33924">
    <property type="entry name" value="CATION-TRANSPORTING ATPASE"/>
    <property type="match status" value="1"/>
</dbReference>
<sequence length="347" mass="38959">MGEKRTPISHSGKRQELHRKRMKMSDLGSAIECAESTKEEQESAKLPLDLNLNTEACCARYSPSNRNGESKGINIDLNKFDAVILEPANSHKSRDVSESGSCCTGPMEEKDPLRKWKEMKQNGFISSSHGGIPVPKPRGRKCKKDNMVKKKMELARKEQVNRFTKIAAPSGLLNELNPGIINHVRNRKQVHSIIEALVRSERNENITSGTAQEVSKRDLETGNCHVTMNGDSCRIMEGKVAAMVASQWLGLLYQDIKGRLSALRRSRRRVRAVIATELPALLLKEFSNNQENDAHAMKFSASNSKIADMHRARWTSLFNQMDEALSHEEKLLVRKLVESSERKAAAM</sequence>
<feature type="region of interest" description="Disordered" evidence="1">
    <location>
        <begin position="1"/>
        <end position="24"/>
    </location>
</feature>
<feature type="region of interest" description="Disordered" evidence="1">
    <location>
        <begin position="124"/>
        <end position="144"/>
    </location>
</feature>
<gene>
    <name evidence="2" type="ORF">G2W53_030531</name>
</gene>
<organism evidence="2 3">
    <name type="scientific">Senna tora</name>
    <dbReference type="NCBI Taxonomy" id="362788"/>
    <lineage>
        <taxon>Eukaryota</taxon>
        <taxon>Viridiplantae</taxon>
        <taxon>Streptophyta</taxon>
        <taxon>Embryophyta</taxon>
        <taxon>Tracheophyta</taxon>
        <taxon>Spermatophyta</taxon>
        <taxon>Magnoliopsida</taxon>
        <taxon>eudicotyledons</taxon>
        <taxon>Gunneridae</taxon>
        <taxon>Pentapetalae</taxon>
        <taxon>rosids</taxon>
        <taxon>fabids</taxon>
        <taxon>Fabales</taxon>
        <taxon>Fabaceae</taxon>
        <taxon>Caesalpinioideae</taxon>
        <taxon>Cassia clade</taxon>
        <taxon>Senna</taxon>
    </lineage>
</organism>
<protein>
    <submittedName>
        <fullName evidence="2">Uncharacterized protein</fullName>
    </submittedName>
</protein>
<dbReference type="AlphaFoldDB" id="A0A834WBP2"/>
<dbReference type="OrthoDB" id="1930341at2759"/>
<dbReference type="EMBL" id="JAAIUW010000009">
    <property type="protein sequence ID" value="KAF7816562.1"/>
    <property type="molecule type" value="Genomic_DNA"/>
</dbReference>
<dbReference type="Proteomes" id="UP000634136">
    <property type="component" value="Unassembled WGS sequence"/>
</dbReference>
<evidence type="ECO:0000313" key="2">
    <source>
        <dbReference type="EMBL" id="KAF7816562.1"/>
    </source>
</evidence>
<evidence type="ECO:0000256" key="1">
    <source>
        <dbReference type="SAM" id="MobiDB-lite"/>
    </source>
</evidence>
<evidence type="ECO:0000313" key="3">
    <source>
        <dbReference type="Proteomes" id="UP000634136"/>
    </source>
</evidence>
<reference evidence="2" key="1">
    <citation type="submission" date="2020-09" db="EMBL/GenBank/DDBJ databases">
        <title>Genome-Enabled Discovery of Anthraquinone Biosynthesis in Senna tora.</title>
        <authorList>
            <person name="Kang S.-H."/>
            <person name="Pandey R.P."/>
            <person name="Lee C.-M."/>
            <person name="Sim J.-S."/>
            <person name="Jeong J.-T."/>
            <person name="Choi B.-S."/>
            <person name="Jung M."/>
            <person name="Ginzburg D."/>
            <person name="Zhao K."/>
            <person name="Won S.Y."/>
            <person name="Oh T.-J."/>
            <person name="Yu Y."/>
            <person name="Kim N.-H."/>
            <person name="Lee O.R."/>
            <person name="Lee T.-H."/>
            <person name="Bashyal P."/>
            <person name="Kim T.-S."/>
            <person name="Lee W.-H."/>
            <person name="Kawkins C."/>
            <person name="Kim C.-K."/>
            <person name="Kim J.S."/>
            <person name="Ahn B.O."/>
            <person name="Rhee S.Y."/>
            <person name="Sohng J.K."/>
        </authorList>
    </citation>
    <scope>NUCLEOTIDE SEQUENCE</scope>
    <source>
        <tissue evidence="2">Leaf</tissue>
    </source>
</reference>
<keyword evidence="3" id="KW-1185">Reference proteome</keyword>
<name>A0A834WBP2_9FABA</name>
<proteinExistence type="predicted"/>
<dbReference type="PANTHER" id="PTHR33924:SF5">
    <property type="entry name" value="CATION-TRANSPORTING ATPASE"/>
    <property type="match status" value="1"/>
</dbReference>
<comment type="caution">
    <text evidence="2">The sequence shown here is derived from an EMBL/GenBank/DDBJ whole genome shotgun (WGS) entry which is preliminary data.</text>
</comment>
<accession>A0A834WBP2</accession>